<evidence type="ECO:0000256" key="2">
    <source>
        <dbReference type="ARBA" id="ARBA00022475"/>
    </source>
</evidence>
<dbReference type="Proteomes" id="UP000335415">
    <property type="component" value="Unassembled WGS sequence"/>
</dbReference>
<comment type="similarity">
    <text evidence="7">Belongs to the YfgM family.</text>
</comment>
<evidence type="ECO:0000256" key="6">
    <source>
        <dbReference type="ARBA" id="ARBA00023186"/>
    </source>
</evidence>
<accession>A0A5J5FSH0</accession>
<dbReference type="PIRSF" id="PIRSF006170">
    <property type="entry name" value="YfgM"/>
    <property type="match status" value="1"/>
</dbReference>
<evidence type="ECO:0000313" key="12">
    <source>
        <dbReference type="Proteomes" id="UP000335415"/>
    </source>
</evidence>
<comment type="subcellular location">
    <subcellularLocation>
        <location evidence="1">Cell membrane</location>
        <topology evidence="1">Single-pass type II membrane protein</topology>
    </subcellularLocation>
</comment>
<sequence>MEVYTTENEQVDALRRFLAENGKALVVGVVLGIGALVGWRYWQSHQTNSMMTSSSAFEQTSSSLASGKPEGVSAAERFAVENKNNYGVLTALELAHYYVEQNDLAKAGAQLQQAQAQTKDANLLALINLRLARLQLQEKNADAALKTLETVTLPGWSAMASEVRGDALLSKGDNKAAREAYTAGLDANPPQALQAMLRLKLNNLSS</sequence>
<dbReference type="EMBL" id="VYKJ01000017">
    <property type="protein sequence ID" value="KAA8995733.1"/>
    <property type="molecule type" value="Genomic_DNA"/>
</dbReference>
<keyword evidence="5 9" id="KW-0472">Membrane</keyword>
<reference evidence="11 12" key="1">
    <citation type="submission" date="2019-09" db="EMBL/GenBank/DDBJ databases">
        <authorList>
            <person name="Li Y."/>
        </authorList>
    </citation>
    <scope>NUCLEOTIDE SEQUENCE [LARGE SCALE GENOMIC DNA]</scope>
    <source>
        <strain evidence="11 12">L3-3HA</strain>
    </source>
</reference>
<evidence type="ECO:0000256" key="1">
    <source>
        <dbReference type="ARBA" id="ARBA00004401"/>
    </source>
</evidence>
<proteinExistence type="inferred from homology"/>
<dbReference type="AlphaFoldDB" id="A0A5J5FSH0"/>
<keyword evidence="6" id="KW-0143">Chaperone</keyword>
<dbReference type="InterPro" id="IPR018704">
    <property type="entry name" value="SecYEG/CpoB_TPR"/>
</dbReference>
<evidence type="ECO:0000256" key="3">
    <source>
        <dbReference type="ARBA" id="ARBA00022692"/>
    </source>
</evidence>
<keyword evidence="12" id="KW-1185">Reference proteome</keyword>
<dbReference type="Gene3D" id="1.25.40.10">
    <property type="entry name" value="Tetratricopeptide repeat domain"/>
    <property type="match status" value="1"/>
</dbReference>
<dbReference type="Pfam" id="PF09976">
    <property type="entry name" value="TPR_21"/>
    <property type="match status" value="1"/>
</dbReference>
<dbReference type="PANTHER" id="PTHR38035:SF1">
    <property type="entry name" value="ANCILLARY SECYEG TRANSLOCON SUBUNIT"/>
    <property type="match status" value="1"/>
</dbReference>
<dbReference type="SUPFAM" id="SSF48452">
    <property type="entry name" value="TPR-like"/>
    <property type="match status" value="1"/>
</dbReference>
<name>A0A5J5FSH0_9GAMM</name>
<feature type="domain" description="Ancillary SecYEG translocon subunit/Cell division coordinator CpoB TPR" evidence="10">
    <location>
        <begin position="15"/>
        <end position="205"/>
    </location>
</feature>
<comment type="caution">
    <text evidence="11">The sequence shown here is derived from an EMBL/GenBank/DDBJ whole genome shotgun (WGS) entry which is preliminary data.</text>
</comment>
<evidence type="ECO:0000256" key="5">
    <source>
        <dbReference type="ARBA" id="ARBA00023136"/>
    </source>
</evidence>
<gene>
    <name evidence="11" type="ORF">FJU30_23575</name>
</gene>
<organism evidence="11 12">
    <name type="scientific">Affinibrenneria salicis</name>
    <dbReference type="NCBI Taxonomy" id="2590031"/>
    <lineage>
        <taxon>Bacteria</taxon>
        <taxon>Pseudomonadati</taxon>
        <taxon>Pseudomonadota</taxon>
        <taxon>Gammaproteobacteria</taxon>
        <taxon>Enterobacterales</taxon>
        <taxon>Pectobacteriaceae</taxon>
        <taxon>Affinibrenneria</taxon>
    </lineage>
</organism>
<keyword evidence="4 9" id="KW-1133">Transmembrane helix</keyword>
<dbReference type="GO" id="GO:0044877">
    <property type="term" value="F:protein-containing complex binding"/>
    <property type="evidence" value="ECO:0007669"/>
    <property type="project" value="InterPro"/>
</dbReference>
<dbReference type="InterPro" id="IPR026039">
    <property type="entry name" value="YfgM"/>
</dbReference>
<dbReference type="GO" id="GO:0005886">
    <property type="term" value="C:plasma membrane"/>
    <property type="evidence" value="ECO:0007669"/>
    <property type="project" value="UniProtKB-SubCell"/>
</dbReference>
<dbReference type="OrthoDB" id="9789675at2"/>
<keyword evidence="3 9" id="KW-0812">Transmembrane</keyword>
<keyword evidence="2" id="KW-1003">Cell membrane</keyword>
<evidence type="ECO:0000313" key="11">
    <source>
        <dbReference type="EMBL" id="KAA8995733.1"/>
    </source>
</evidence>
<feature type="transmembrane region" description="Helical" evidence="9">
    <location>
        <begin position="24"/>
        <end position="42"/>
    </location>
</feature>
<evidence type="ECO:0000256" key="8">
    <source>
        <dbReference type="ARBA" id="ARBA00024235"/>
    </source>
</evidence>
<evidence type="ECO:0000256" key="7">
    <source>
        <dbReference type="ARBA" id="ARBA00024197"/>
    </source>
</evidence>
<evidence type="ECO:0000256" key="9">
    <source>
        <dbReference type="SAM" id="Phobius"/>
    </source>
</evidence>
<evidence type="ECO:0000259" key="10">
    <source>
        <dbReference type="Pfam" id="PF09976"/>
    </source>
</evidence>
<protein>
    <recommendedName>
        <fullName evidence="8">Ancillary SecYEG translocon subunit</fullName>
    </recommendedName>
</protein>
<dbReference type="PANTHER" id="PTHR38035">
    <property type="entry name" value="UPF0070 PROTEIN YFGM"/>
    <property type="match status" value="1"/>
</dbReference>
<dbReference type="RefSeq" id="WP_150437410.1">
    <property type="nucleotide sequence ID" value="NZ_VYKJ01000017.1"/>
</dbReference>
<evidence type="ECO:0000256" key="4">
    <source>
        <dbReference type="ARBA" id="ARBA00022989"/>
    </source>
</evidence>
<dbReference type="InterPro" id="IPR011990">
    <property type="entry name" value="TPR-like_helical_dom_sf"/>
</dbReference>